<reference evidence="1 2" key="1">
    <citation type="submission" date="2024-06" db="EMBL/GenBank/DDBJ databases">
        <title>The Natural Products Discovery Center: Release of the First 8490 Sequenced Strains for Exploring Actinobacteria Biosynthetic Diversity.</title>
        <authorList>
            <person name="Kalkreuter E."/>
            <person name="Kautsar S.A."/>
            <person name="Yang D."/>
            <person name="Bader C.D."/>
            <person name="Teijaro C.N."/>
            <person name="Fluegel L."/>
            <person name="Davis C.M."/>
            <person name="Simpson J.R."/>
            <person name="Lauterbach L."/>
            <person name="Steele A.D."/>
            <person name="Gui C."/>
            <person name="Meng S."/>
            <person name="Li G."/>
            <person name="Viehrig K."/>
            <person name="Ye F."/>
            <person name="Su P."/>
            <person name="Kiefer A.F."/>
            <person name="Nichols A."/>
            <person name="Cepeda A.J."/>
            <person name="Yan W."/>
            <person name="Fan B."/>
            <person name="Jiang Y."/>
            <person name="Adhikari A."/>
            <person name="Zheng C.-J."/>
            <person name="Schuster L."/>
            <person name="Cowan T.M."/>
            <person name="Smanski M.J."/>
            <person name="Chevrette M.G."/>
            <person name="De Carvalho L.P.S."/>
            <person name="Shen B."/>
        </authorList>
    </citation>
    <scope>NUCLEOTIDE SEQUENCE [LARGE SCALE GENOMIC DNA]</scope>
    <source>
        <strain evidence="1 2">NPDC001166</strain>
    </source>
</reference>
<evidence type="ECO:0000313" key="1">
    <source>
        <dbReference type="EMBL" id="MER6432137.1"/>
    </source>
</evidence>
<dbReference type="Proteomes" id="UP001470023">
    <property type="component" value="Unassembled WGS sequence"/>
</dbReference>
<organism evidence="1 2">
    <name type="scientific">Streptomyces sp. 900105245</name>
    <dbReference type="NCBI Taxonomy" id="3154379"/>
    <lineage>
        <taxon>Bacteria</taxon>
        <taxon>Bacillati</taxon>
        <taxon>Actinomycetota</taxon>
        <taxon>Actinomycetes</taxon>
        <taxon>Kitasatosporales</taxon>
        <taxon>Streptomycetaceae</taxon>
        <taxon>Streptomyces</taxon>
    </lineage>
</organism>
<gene>
    <name evidence="1" type="ORF">ABT272_31110</name>
</gene>
<sequence>MGTAVGRDQLELKIFSTLFDTPLDAPPPAAAPVKARISAHVRIVATEIKVEDRIAKAADFRGSFTTTTETRVDALEVYCRACRRS</sequence>
<comment type="caution">
    <text evidence="1">The sequence shown here is derived from an EMBL/GenBank/DDBJ whole genome shotgun (WGS) entry which is preliminary data.</text>
</comment>
<dbReference type="RefSeq" id="WP_352064972.1">
    <property type="nucleotide sequence ID" value="NZ_JBEPAZ010000037.1"/>
</dbReference>
<accession>A0ABV1UG12</accession>
<dbReference type="EMBL" id="JBEPAZ010000037">
    <property type="protein sequence ID" value="MER6432137.1"/>
    <property type="molecule type" value="Genomic_DNA"/>
</dbReference>
<evidence type="ECO:0000313" key="2">
    <source>
        <dbReference type="Proteomes" id="UP001470023"/>
    </source>
</evidence>
<keyword evidence="2" id="KW-1185">Reference proteome</keyword>
<proteinExistence type="predicted"/>
<name>A0ABV1UG12_9ACTN</name>
<protein>
    <submittedName>
        <fullName evidence="1">Uncharacterized protein</fullName>
    </submittedName>
</protein>